<dbReference type="RefSeq" id="WP_015211996.1">
    <property type="nucleotide sequence ID" value="NC_019765.1"/>
</dbReference>
<sequence>MLLYRIAKSKYANDLSGEGARRAGGRWNYKGTPVVYTADSTALATLETLVHFPLNLTPKNRAISQRSAVRPATIELPDELPITTIDLADLPDNWATYPASNQLAEIGNDWIQKQETVAFCVPSSITPNAEGRNYILNPAHPDFTRVRIIKINEYRYDSRLFER</sequence>
<dbReference type="Pfam" id="PF08808">
    <property type="entry name" value="RES"/>
    <property type="match status" value="1"/>
</dbReference>
<organism evidence="2 3">
    <name type="scientific">Stanieria cyanosphaera (strain ATCC 29371 / PCC 7437)</name>
    <dbReference type="NCBI Taxonomy" id="111780"/>
    <lineage>
        <taxon>Bacteria</taxon>
        <taxon>Bacillati</taxon>
        <taxon>Cyanobacteriota</taxon>
        <taxon>Cyanophyceae</taxon>
        <taxon>Pleurocapsales</taxon>
        <taxon>Dermocarpellaceae</taxon>
        <taxon>Stanieria</taxon>
    </lineage>
</organism>
<dbReference type="KEGG" id="scs:Sta7437_4632"/>
<proteinExistence type="predicted"/>
<dbReference type="EMBL" id="CP003654">
    <property type="protein sequence ID" value="AFZ38090.1"/>
    <property type="molecule type" value="Genomic_DNA"/>
</dbReference>
<evidence type="ECO:0000259" key="1">
    <source>
        <dbReference type="SMART" id="SM00953"/>
    </source>
</evidence>
<feature type="domain" description="RES" evidence="1">
    <location>
        <begin position="14"/>
        <end position="150"/>
    </location>
</feature>
<dbReference type="HOGENOM" id="CLU_133611_0_1_3"/>
<evidence type="ECO:0000313" key="2">
    <source>
        <dbReference type="EMBL" id="AFZ38090.1"/>
    </source>
</evidence>
<keyword evidence="3" id="KW-1185">Reference proteome</keyword>
<dbReference type="OrthoDB" id="9789501at2"/>
<gene>
    <name evidence="2" type="ordered locus">Sta7437_4632</name>
</gene>
<keyword evidence="2" id="KW-0614">Plasmid</keyword>
<dbReference type="Proteomes" id="UP000010473">
    <property type="component" value="Plasmid pSTA7437.01"/>
</dbReference>
<dbReference type="SMART" id="SM00953">
    <property type="entry name" value="RES"/>
    <property type="match status" value="1"/>
</dbReference>
<protein>
    <submittedName>
        <fullName evidence="2">RES domain protein</fullName>
    </submittedName>
</protein>
<dbReference type="AlphaFoldDB" id="K9XZT5"/>
<name>K9XZT5_STAC7</name>
<dbReference type="InterPro" id="IPR014914">
    <property type="entry name" value="RES_dom"/>
</dbReference>
<geneLocation type="plasmid" evidence="2 3">
    <name>pSTA7437.01</name>
</geneLocation>
<evidence type="ECO:0000313" key="3">
    <source>
        <dbReference type="Proteomes" id="UP000010473"/>
    </source>
</evidence>
<accession>K9XZT5</accession>
<reference evidence="3" key="1">
    <citation type="journal article" date="2013" name="Proc. Natl. Acad. Sci. U.S.A.">
        <title>Improving the coverage of the cyanobacterial phylum using diversity-driven genome sequencing.</title>
        <authorList>
            <person name="Shih P.M."/>
            <person name="Wu D."/>
            <person name="Latifi A."/>
            <person name="Axen S.D."/>
            <person name="Fewer D.P."/>
            <person name="Talla E."/>
            <person name="Calteau A."/>
            <person name="Cai F."/>
            <person name="Tandeau de Marsac N."/>
            <person name="Rippka R."/>
            <person name="Herdman M."/>
            <person name="Sivonen K."/>
            <person name="Coursin T."/>
            <person name="Laurent T."/>
            <person name="Goodwin L."/>
            <person name="Nolan M."/>
            <person name="Davenport K.W."/>
            <person name="Han C.S."/>
            <person name="Rubin E.M."/>
            <person name="Eisen J.A."/>
            <person name="Woyke T."/>
            <person name="Gugger M."/>
            <person name="Kerfeld C.A."/>
        </authorList>
    </citation>
    <scope>NUCLEOTIDE SEQUENCE [LARGE SCALE GENOMIC DNA]</scope>
    <source>
        <strain evidence="3">ATCC 29371 / PCC 7437</strain>
        <plasmid evidence="3">Plasmid pSTA7437.01</plasmid>
    </source>
</reference>